<sequence length="646" mass="70932">MSVVGSPKTDTLPKLVARNAATDPGGAGMREKTRGVWQTYTWADYQGHVQDFALGLASLGFGRGDKLSVIGDNRPQLYFAQLSAQALGGISVPVYQDSIASELVYVLNHAETSVIVAEDQEQVDKALSLKDQLPRLRSIVFDDPRGMWAYADPILCSFESVMEAGRAFGRANPDYCAREVAKGKADDTAMIAYTSGTTGVPKGAMLSHRNMIATAEAFIEVNEIKGGDDWLSYLPMAWVGDAAFSLGMALVAKATANCPENPETVQRDLRELGPDAVLAPPRIWENMLTTMQVKSGDASPLKHRTFEHFRALAERCELKRTDGKPLTLIEHMGLALGEIFVYGPVRDQLGLRNARWCYTGGAPLGPDTYRFFRSFGINLKQIYGATEATAMIACQADAEANPNTVGRPMPRVEVKIDDRGEVLLKGSNVFSGYYKQEDVTRETMTPDGWLKTGDAGFFDKQGHLVIIDRAKDVGKLADGSAFAPQFIENKLKFSPFIREAVAFGDQRPFVAAMIAIDMQTVGTWAEKRGIAYTSFMDLSRKPEVATLIGEEIAKANATLPDMQQARRYLLLNKELEADDAEMTRTRKVRRKFVAEKYANVIDAFYGGENSAEVTVEITFEDGRKSTMTSIIAIHDLVSAPPVRRAA</sequence>
<protein>
    <submittedName>
        <fullName evidence="6">AMP-binding protein</fullName>
    </submittedName>
</protein>
<keyword evidence="2" id="KW-0276">Fatty acid metabolism</keyword>
<dbReference type="RefSeq" id="WP_068190610.1">
    <property type="nucleotide sequence ID" value="NZ_JAJISD010000019.1"/>
</dbReference>
<feature type="region of interest" description="Disordered" evidence="4">
    <location>
        <begin position="1"/>
        <end position="30"/>
    </location>
</feature>
<dbReference type="PROSITE" id="PS00455">
    <property type="entry name" value="AMP_BINDING"/>
    <property type="match status" value="1"/>
</dbReference>
<comment type="caution">
    <text evidence="6">The sequence shown here is derived from an EMBL/GenBank/DDBJ whole genome shotgun (WGS) entry which is preliminary data.</text>
</comment>
<gene>
    <name evidence="6" type="ORF">LJ725_28015</name>
</gene>
<evidence type="ECO:0000256" key="2">
    <source>
        <dbReference type="ARBA" id="ARBA00022832"/>
    </source>
</evidence>
<accession>A0ABS8L3B8</accession>
<evidence type="ECO:0000313" key="7">
    <source>
        <dbReference type="Proteomes" id="UP001198862"/>
    </source>
</evidence>
<reference evidence="6 7" key="1">
    <citation type="submission" date="2021-11" db="EMBL/GenBank/DDBJ databases">
        <authorList>
            <person name="Lee D.-H."/>
            <person name="Kim S.-B."/>
        </authorList>
    </citation>
    <scope>NUCLEOTIDE SEQUENCE [LARGE SCALE GENOMIC DNA]</scope>
    <source>
        <strain evidence="6 7">KCTC 52223</strain>
    </source>
</reference>
<dbReference type="PANTHER" id="PTHR43272">
    <property type="entry name" value="LONG-CHAIN-FATTY-ACID--COA LIGASE"/>
    <property type="match status" value="1"/>
</dbReference>
<dbReference type="SUPFAM" id="SSF56801">
    <property type="entry name" value="Acetyl-CoA synthetase-like"/>
    <property type="match status" value="1"/>
</dbReference>
<evidence type="ECO:0000259" key="5">
    <source>
        <dbReference type="Pfam" id="PF00501"/>
    </source>
</evidence>
<dbReference type="Pfam" id="PF23562">
    <property type="entry name" value="AMP-binding_C_3"/>
    <property type="match status" value="1"/>
</dbReference>
<evidence type="ECO:0000256" key="4">
    <source>
        <dbReference type="SAM" id="MobiDB-lite"/>
    </source>
</evidence>
<dbReference type="InterPro" id="IPR042099">
    <property type="entry name" value="ANL_N_sf"/>
</dbReference>
<proteinExistence type="predicted"/>
<keyword evidence="7" id="KW-1185">Reference proteome</keyword>
<dbReference type="InterPro" id="IPR020845">
    <property type="entry name" value="AMP-binding_CS"/>
</dbReference>
<organism evidence="6 7">
    <name type="scientific">Reyranella aquatilis</name>
    <dbReference type="NCBI Taxonomy" id="2035356"/>
    <lineage>
        <taxon>Bacteria</taxon>
        <taxon>Pseudomonadati</taxon>
        <taxon>Pseudomonadota</taxon>
        <taxon>Alphaproteobacteria</taxon>
        <taxon>Hyphomicrobiales</taxon>
        <taxon>Reyranellaceae</taxon>
        <taxon>Reyranella</taxon>
    </lineage>
</organism>
<evidence type="ECO:0000313" key="6">
    <source>
        <dbReference type="EMBL" id="MCC8432835.1"/>
    </source>
</evidence>
<name>A0ABS8L3B8_9HYPH</name>
<dbReference type="Proteomes" id="UP001198862">
    <property type="component" value="Unassembled WGS sequence"/>
</dbReference>
<dbReference type="Gene3D" id="3.40.50.12780">
    <property type="entry name" value="N-terminal domain of ligase-like"/>
    <property type="match status" value="1"/>
</dbReference>
<feature type="domain" description="AMP-dependent synthetase/ligase" evidence="5">
    <location>
        <begin position="35"/>
        <end position="434"/>
    </location>
</feature>
<evidence type="ECO:0000256" key="1">
    <source>
        <dbReference type="ARBA" id="ARBA00022598"/>
    </source>
</evidence>
<dbReference type="InterPro" id="IPR000873">
    <property type="entry name" value="AMP-dep_synth/lig_dom"/>
</dbReference>
<keyword evidence="1" id="KW-0436">Ligase</keyword>
<dbReference type="EMBL" id="JAJISD010000019">
    <property type="protein sequence ID" value="MCC8432835.1"/>
    <property type="molecule type" value="Genomic_DNA"/>
</dbReference>
<evidence type="ECO:0000256" key="3">
    <source>
        <dbReference type="ARBA" id="ARBA00023098"/>
    </source>
</evidence>
<keyword evidence="3" id="KW-0443">Lipid metabolism</keyword>
<dbReference type="PANTHER" id="PTHR43272:SF32">
    <property type="entry name" value="AMP-DEPENDENT SYNTHETASE_LIGASE DOMAIN-CONTAINING PROTEIN"/>
    <property type="match status" value="1"/>
</dbReference>
<dbReference type="Pfam" id="PF00501">
    <property type="entry name" value="AMP-binding"/>
    <property type="match status" value="1"/>
</dbReference>